<evidence type="ECO:0000313" key="2">
    <source>
        <dbReference type="Proteomes" id="UP000184148"/>
    </source>
</evidence>
<keyword evidence="2" id="KW-1185">Reference proteome</keyword>
<dbReference type="Proteomes" id="UP000184148">
    <property type="component" value="Unassembled WGS sequence"/>
</dbReference>
<proteinExistence type="predicted"/>
<sequence length="40" mass="4516">MIKLLNNLKGGDSMTKELIDQILEEIGLEKVDNTEEEPSQ</sequence>
<organism evidence="1 2">
    <name type="scientific">Desulforamulus putei DSM 12395</name>
    <dbReference type="NCBI Taxonomy" id="1121429"/>
    <lineage>
        <taxon>Bacteria</taxon>
        <taxon>Bacillati</taxon>
        <taxon>Bacillota</taxon>
        <taxon>Clostridia</taxon>
        <taxon>Eubacteriales</taxon>
        <taxon>Peptococcaceae</taxon>
        <taxon>Desulforamulus</taxon>
    </lineage>
</organism>
<dbReference type="AlphaFoldDB" id="A0A1M4ZRJ9"/>
<reference evidence="2" key="1">
    <citation type="submission" date="2016-11" db="EMBL/GenBank/DDBJ databases">
        <authorList>
            <person name="Varghese N."/>
            <person name="Submissions S."/>
        </authorList>
    </citation>
    <scope>NUCLEOTIDE SEQUENCE [LARGE SCALE GENOMIC DNA]</scope>
    <source>
        <strain evidence="2">DSM 12395</strain>
    </source>
</reference>
<protein>
    <submittedName>
        <fullName evidence="1">Uncharacterized protein</fullName>
    </submittedName>
</protein>
<accession>A0A1M4ZRJ9</accession>
<dbReference type="RefSeq" id="WP_274377240.1">
    <property type="nucleotide sequence ID" value="NZ_FQUY01000014.1"/>
</dbReference>
<gene>
    <name evidence="1" type="ORF">SAMN02745133_02066</name>
</gene>
<evidence type="ECO:0000313" key="1">
    <source>
        <dbReference type="EMBL" id="SHF20196.1"/>
    </source>
</evidence>
<name>A0A1M4ZRJ9_9FIRM</name>
<dbReference type="EMBL" id="FQUY01000014">
    <property type="protein sequence ID" value="SHF20196.1"/>
    <property type="molecule type" value="Genomic_DNA"/>
</dbReference>